<name>A0ABR8DEL9_9NOST</name>
<accession>A0ABR8DEL9</accession>
<evidence type="ECO:0000313" key="2">
    <source>
        <dbReference type="Proteomes" id="UP000661112"/>
    </source>
</evidence>
<dbReference type="RefSeq" id="WP_190478483.1">
    <property type="nucleotide sequence ID" value="NZ_JACJSG010000054.1"/>
</dbReference>
<dbReference type="Proteomes" id="UP000661112">
    <property type="component" value="Unassembled WGS sequence"/>
</dbReference>
<organism evidence="1 2">
    <name type="scientific">Anabaena azotica FACHB-119</name>
    <dbReference type="NCBI Taxonomy" id="947527"/>
    <lineage>
        <taxon>Bacteria</taxon>
        <taxon>Bacillati</taxon>
        <taxon>Cyanobacteriota</taxon>
        <taxon>Cyanophyceae</taxon>
        <taxon>Nostocales</taxon>
        <taxon>Nostocaceae</taxon>
        <taxon>Anabaena</taxon>
        <taxon>Anabaena azotica</taxon>
    </lineage>
</organism>
<dbReference type="EMBL" id="JACJSG010000054">
    <property type="protein sequence ID" value="MBD2504561.1"/>
    <property type="molecule type" value="Genomic_DNA"/>
</dbReference>
<protein>
    <recommendedName>
        <fullName evidence="3">DUF1963 domain-containing protein</fullName>
    </recommendedName>
</protein>
<reference evidence="1 2" key="1">
    <citation type="journal article" date="2020" name="ISME J.">
        <title>Comparative genomics reveals insights into cyanobacterial evolution and habitat adaptation.</title>
        <authorList>
            <person name="Chen M.Y."/>
            <person name="Teng W.K."/>
            <person name="Zhao L."/>
            <person name="Hu C.X."/>
            <person name="Zhou Y.K."/>
            <person name="Han B.P."/>
            <person name="Song L.R."/>
            <person name="Shu W.S."/>
        </authorList>
    </citation>
    <scope>NUCLEOTIDE SEQUENCE [LARGE SCALE GENOMIC DNA]</scope>
    <source>
        <strain evidence="1 2">FACHB-119</strain>
    </source>
</reference>
<sequence>MPNYVVDRLIDEYFQDTESSDLYNIIFEVAQYFPEKLHPFASQIDDEYLQELILPGGPDSWVDDLVNKYRQDEDPQHLKALSWFRTDKALDALITLSKAIPEEDLEAVYAYIENSGVFPDSRLASVYFQNYRGYVVARNESPHHMGGSFPHPVPKCPITDTPANRILTLDKSNLNLDIESQYNPSFFWYESGYPPNCIYVQFTENGVKGLMTPMTDGEVGTDLIPGKLALKLEEYPLKYGRAGTATSGFSNHQVGGYPVWMRFQRFKRCPVCGQGMKFLVTIDSGMTPFGKLGFNGILYGFWCDPCAVSCTYQQNDDDFE</sequence>
<gene>
    <name evidence="1" type="ORF">H6G83_28790</name>
</gene>
<keyword evidence="2" id="KW-1185">Reference proteome</keyword>
<proteinExistence type="predicted"/>
<evidence type="ECO:0000313" key="1">
    <source>
        <dbReference type="EMBL" id="MBD2504561.1"/>
    </source>
</evidence>
<comment type="caution">
    <text evidence="1">The sequence shown here is derived from an EMBL/GenBank/DDBJ whole genome shotgun (WGS) entry which is preliminary data.</text>
</comment>
<evidence type="ECO:0008006" key="3">
    <source>
        <dbReference type="Google" id="ProtNLM"/>
    </source>
</evidence>